<reference evidence="5 6" key="1">
    <citation type="submission" date="2019-01" db="EMBL/GenBank/DDBJ databases">
        <title>Oerskovia turbata Genome sequencing and assembly.</title>
        <authorList>
            <person name="Dou T."/>
        </authorList>
    </citation>
    <scope>NUCLEOTIDE SEQUENCE [LARGE SCALE GENOMIC DNA]</scope>
    <source>
        <strain evidence="4 5">JCM12123</strain>
        <strain evidence="3 6">JCM3160</strain>
    </source>
</reference>
<evidence type="ECO:0000313" key="5">
    <source>
        <dbReference type="Proteomes" id="UP000289805"/>
    </source>
</evidence>
<evidence type="ECO:0000259" key="2">
    <source>
        <dbReference type="Pfam" id="PF25976"/>
    </source>
</evidence>
<dbReference type="OrthoDB" id="3226781at2"/>
<dbReference type="InterPro" id="IPR059026">
    <property type="entry name" value="LpqB_N"/>
</dbReference>
<dbReference type="RefSeq" id="WP_084689718.1">
    <property type="nucleotide sequence ID" value="NZ_JOFV01000002.1"/>
</dbReference>
<dbReference type="PROSITE" id="PS51257">
    <property type="entry name" value="PROKAR_LIPOPROTEIN"/>
    <property type="match status" value="1"/>
</dbReference>
<sequence>MTARRPGRPVKALGGVLVAVALVLSGCASIPTSGPVIRGSDVVQGFNAPGLRARGPVAGDDPVRIVSGFLTAQAAGPAGDFDVAQEFLTDADAWSWDSQVLVFDGDLDLTVDEEAVKTGKVTVTGSATVVGALNKRGVYTEDVPGGEGAVPVSFGLVRQGDGQWRIETAEDGLLLSESSFQAAFRQTRLYFPSADREVLVPDDRWFPNRGWQTSAVSEVLIGPVEWLRGATAPVVPEGTRLSIDAVPSEGGVSEVRLTDTISLAPPEDRALLKAQLEATLFDALPLTVNLYRGEDLLSTPTGGTVPTKVVAAGNEVVAAQGEVKVLDGGGDEASSLSPAVSLAGTNATALAQGSNARPLVVRDGTDGLVRLATKNLPEVPLLTGEDLLAPSIDRFGGVWSGPRVQSGTLQVVRADLAEAAEPVTVAAPWLDGRTVQSIRVAHDGARIAVVSSDGVGTRVEVAGIVRDEKDVPTGLSEPFRVGAPLTSASQVVWADETTLAVLGTDDMEAAPGVHLVLVGGETTRLSPVAGATAISAGDGDRTVQVLTQDGTLFGRSRSGAVWEKRIEDVALPAFPG</sequence>
<dbReference type="InterPro" id="IPR018910">
    <property type="entry name" value="LpqB_C"/>
</dbReference>
<comment type="caution">
    <text evidence="4">The sequence shown here is derived from an EMBL/GenBank/DDBJ whole genome shotgun (WGS) entry which is preliminary data.</text>
</comment>
<feature type="domain" description="Lipoprotein LpqB C-terminal" evidence="1">
    <location>
        <begin position="320"/>
        <end position="575"/>
    </location>
</feature>
<dbReference type="AlphaFoldDB" id="A0A4Q1KVX6"/>
<name>A0A4Q1KVX6_9CELL</name>
<protein>
    <submittedName>
        <fullName evidence="4">Uncharacterized protein</fullName>
    </submittedName>
</protein>
<organism evidence="4 5">
    <name type="scientific">Oerskovia turbata</name>
    <dbReference type="NCBI Taxonomy" id="1713"/>
    <lineage>
        <taxon>Bacteria</taxon>
        <taxon>Bacillati</taxon>
        <taxon>Actinomycetota</taxon>
        <taxon>Actinomycetes</taxon>
        <taxon>Micrococcales</taxon>
        <taxon>Cellulomonadaceae</taxon>
        <taxon>Oerskovia</taxon>
    </lineage>
</organism>
<evidence type="ECO:0000259" key="1">
    <source>
        <dbReference type="Pfam" id="PF10647"/>
    </source>
</evidence>
<gene>
    <name evidence="3" type="ORF">EQW73_04125</name>
    <name evidence="4" type="ORF">EQW78_09350</name>
</gene>
<evidence type="ECO:0000313" key="6">
    <source>
        <dbReference type="Proteomes" id="UP000290517"/>
    </source>
</evidence>
<keyword evidence="6" id="KW-1185">Reference proteome</keyword>
<dbReference type="Proteomes" id="UP000289805">
    <property type="component" value="Unassembled WGS sequence"/>
</dbReference>
<dbReference type="Pfam" id="PF10647">
    <property type="entry name" value="Gmad1"/>
    <property type="match status" value="1"/>
</dbReference>
<accession>A0A4Q1KVX6</accession>
<dbReference type="Pfam" id="PF25976">
    <property type="entry name" value="LpqB_N"/>
    <property type="match status" value="1"/>
</dbReference>
<dbReference type="Proteomes" id="UP000290517">
    <property type="component" value="Unassembled WGS sequence"/>
</dbReference>
<dbReference type="EMBL" id="SDJR01000003">
    <property type="protein sequence ID" value="RXR26696.1"/>
    <property type="molecule type" value="Genomic_DNA"/>
</dbReference>
<feature type="domain" description="Lipoprotein LpqB N-terminal" evidence="2">
    <location>
        <begin position="55"/>
        <end position="181"/>
    </location>
</feature>
<proteinExistence type="predicted"/>
<dbReference type="EMBL" id="SDJQ01000011">
    <property type="protein sequence ID" value="RXR34393.1"/>
    <property type="molecule type" value="Genomic_DNA"/>
</dbReference>
<dbReference type="STRING" id="1713.GCA_000718325_00444"/>
<evidence type="ECO:0000313" key="4">
    <source>
        <dbReference type="EMBL" id="RXR34393.1"/>
    </source>
</evidence>
<evidence type="ECO:0000313" key="3">
    <source>
        <dbReference type="EMBL" id="RXR26696.1"/>
    </source>
</evidence>